<dbReference type="Gene3D" id="1.20.120.450">
    <property type="entry name" value="dinb family like domain"/>
    <property type="match status" value="1"/>
</dbReference>
<dbReference type="EMBL" id="JACHEK010000001">
    <property type="protein sequence ID" value="MBB6142422.1"/>
    <property type="molecule type" value="Genomic_DNA"/>
</dbReference>
<keyword evidence="3" id="KW-1185">Reference proteome</keyword>
<dbReference type="Pfam" id="PF12867">
    <property type="entry name" value="DinB_2"/>
    <property type="match status" value="1"/>
</dbReference>
<accession>A0A841JM09</accession>
<protein>
    <submittedName>
        <fullName evidence="2">Putative damage-inducible protein DinB</fullName>
    </submittedName>
</protein>
<dbReference type="Proteomes" id="UP000538666">
    <property type="component" value="Unassembled WGS sequence"/>
</dbReference>
<name>A0A841JM09_9BACT</name>
<organism evidence="2 3">
    <name type="scientific">Silvibacterium bohemicum</name>
    <dbReference type="NCBI Taxonomy" id="1577686"/>
    <lineage>
        <taxon>Bacteria</taxon>
        <taxon>Pseudomonadati</taxon>
        <taxon>Acidobacteriota</taxon>
        <taxon>Terriglobia</taxon>
        <taxon>Terriglobales</taxon>
        <taxon>Acidobacteriaceae</taxon>
        <taxon>Silvibacterium</taxon>
    </lineage>
</organism>
<dbReference type="InterPro" id="IPR034660">
    <property type="entry name" value="DinB/YfiT-like"/>
</dbReference>
<evidence type="ECO:0000259" key="1">
    <source>
        <dbReference type="Pfam" id="PF12867"/>
    </source>
</evidence>
<feature type="domain" description="DinB-like" evidence="1">
    <location>
        <begin position="53"/>
        <end position="171"/>
    </location>
</feature>
<gene>
    <name evidence="2" type="ORF">HNQ77_000360</name>
</gene>
<comment type="caution">
    <text evidence="2">The sequence shown here is derived from an EMBL/GenBank/DDBJ whole genome shotgun (WGS) entry which is preliminary data.</text>
</comment>
<proteinExistence type="predicted"/>
<evidence type="ECO:0000313" key="2">
    <source>
        <dbReference type="EMBL" id="MBB6142422.1"/>
    </source>
</evidence>
<sequence length="190" mass="21056">MKRSMLQSLLLSIVVWIPLGSVTALRAQAAQTHADSLEGLWEGYDGEWGHVSRQLIALAEAIPAEKYAWRPAPGVRSTSEVFMHIAIANFYLLSTTGLKEPDLSEDLQNKVTQKAEVLDWLKRSLEAVKTARAQLKPGDLQKSVTIEHKKATVDGIYLRIIVHANEHMGQLIAYARMNGVVPPWSQPAGH</sequence>
<evidence type="ECO:0000313" key="3">
    <source>
        <dbReference type="Proteomes" id="UP000538666"/>
    </source>
</evidence>
<dbReference type="AlphaFoldDB" id="A0A841JM09"/>
<dbReference type="RefSeq" id="WP_231581111.1">
    <property type="nucleotide sequence ID" value="NZ_JACHEK010000001.1"/>
</dbReference>
<reference evidence="2 3" key="1">
    <citation type="submission" date="2020-08" db="EMBL/GenBank/DDBJ databases">
        <title>Genomic Encyclopedia of Type Strains, Phase IV (KMG-IV): sequencing the most valuable type-strain genomes for metagenomic binning, comparative biology and taxonomic classification.</title>
        <authorList>
            <person name="Goeker M."/>
        </authorList>
    </citation>
    <scope>NUCLEOTIDE SEQUENCE [LARGE SCALE GENOMIC DNA]</scope>
    <source>
        <strain evidence="2 3">DSM 103733</strain>
    </source>
</reference>
<dbReference type="SUPFAM" id="SSF109854">
    <property type="entry name" value="DinB/YfiT-like putative metalloenzymes"/>
    <property type="match status" value="1"/>
</dbReference>
<dbReference type="InterPro" id="IPR024775">
    <property type="entry name" value="DinB-like"/>
</dbReference>